<dbReference type="PANTHER" id="PTHR12714">
    <property type="entry name" value="PROTEIN-S ISOPRENYLCYSTEINE O-METHYLTRANSFERASE"/>
    <property type="match status" value="1"/>
</dbReference>
<evidence type="ECO:0000256" key="4">
    <source>
        <dbReference type="ARBA" id="ARBA00023136"/>
    </source>
</evidence>
<dbReference type="OrthoDB" id="9789029at2"/>
<keyword evidence="7" id="KW-1185">Reference proteome</keyword>
<feature type="transmembrane region" description="Helical" evidence="5">
    <location>
        <begin position="97"/>
        <end position="116"/>
    </location>
</feature>
<dbReference type="EMBL" id="CP000155">
    <property type="protein sequence ID" value="ABC29897.1"/>
    <property type="molecule type" value="Genomic_DNA"/>
</dbReference>
<keyword evidence="2 5" id="KW-0812">Transmembrane</keyword>
<evidence type="ECO:0000313" key="7">
    <source>
        <dbReference type="Proteomes" id="UP000000238"/>
    </source>
</evidence>
<dbReference type="PANTHER" id="PTHR12714:SF9">
    <property type="entry name" value="PROTEIN-S-ISOPRENYLCYSTEINE O-METHYLTRANSFERASE"/>
    <property type="match status" value="1"/>
</dbReference>
<dbReference type="GO" id="GO:0016740">
    <property type="term" value="F:transferase activity"/>
    <property type="evidence" value="ECO:0007669"/>
    <property type="project" value="UniProtKB-ARBA"/>
</dbReference>
<evidence type="ECO:0000256" key="2">
    <source>
        <dbReference type="ARBA" id="ARBA00022692"/>
    </source>
</evidence>
<proteinExistence type="predicted"/>
<accession>Q2SHH7</accession>
<dbReference type="GO" id="GO:0012505">
    <property type="term" value="C:endomembrane system"/>
    <property type="evidence" value="ECO:0007669"/>
    <property type="project" value="UniProtKB-SubCell"/>
</dbReference>
<dbReference type="Pfam" id="PF04191">
    <property type="entry name" value="PEMT"/>
    <property type="match status" value="1"/>
</dbReference>
<feature type="transmembrane region" description="Helical" evidence="5">
    <location>
        <begin position="44"/>
        <end position="64"/>
    </location>
</feature>
<evidence type="ECO:0000256" key="3">
    <source>
        <dbReference type="ARBA" id="ARBA00022989"/>
    </source>
</evidence>
<dbReference type="RefSeq" id="WP_011396966.1">
    <property type="nucleotide sequence ID" value="NC_007645.1"/>
</dbReference>
<sequence>MTFLIVFKMLSWLILSVFFYYGYDMRRRPGWRELAPGRSTRIMKSAALTLGVILVTAIACLTRLRPTDYVALLCFLAGALLVREAKKELEKSGAFTWTGYALVTPHLVTSGIYAWLRHPLYAGVHLVEIGGALLVLPHASDWFPQAHLEISLGLSVALLYAIFFNLKQAARESQFLAQVFGEEYRRYASRVRAFIPITKGH</sequence>
<dbReference type="KEGG" id="hch:HCH_03133"/>
<dbReference type="STRING" id="349521.HCH_03133"/>
<protein>
    <recommendedName>
        <fullName evidence="8">Isoprenylcysteine carboxylmethyltransferase family protein</fullName>
    </recommendedName>
</protein>
<dbReference type="HOGENOM" id="CLU_1358845_0_0_6"/>
<keyword evidence="4 5" id="KW-0472">Membrane</keyword>
<dbReference type="eggNOG" id="COG2020">
    <property type="taxonomic scope" value="Bacteria"/>
</dbReference>
<dbReference type="AlphaFoldDB" id="Q2SHH7"/>
<feature type="transmembrane region" description="Helical" evidence="5">
    <location>
        <begin position="146"/>
        <end position="166"/>
    </location>
</feature>
<comment type="subcellular location">
    <subcellularLocation>
        <location evidence="1">Endomembrane system</location>
        <topology evidence="1">Multi-pass membrane protein</topology>
    </subcellularLocation>
</comment>
<gene>
    <name evidence="6" type="ordered locus">HCH_03133</name>
</gene>
<dbReference type="InterPro" id="IPR007318">
    <property type="entry name" value="Phopholipid_MeTrfase"/>
</dbReference>
<feature type="transmembrane region" description="Helical" evidence="5">
    <location>
        <begin position="6"/>
        <end position="23"/>
    </location>
</feature>
<dbReference type="Proteomes" id="UP000000238">
    <property type="component" value="Chromosome"/>
</dbReference>
<evidence type="ECO:0008006" key="8">
    <source>
        <dbReference type="Google" id="ProtNLM"/>
    </source>
</evidence>
<name>Q2SHH7_HAHCH</name>
<keyword evidence="3 5" id="KW-1133">Transmembrane helix</keyword>
<reference evidence="6 7" key="1">
    <citation type="journal article" date="2005" name="Nucleic Acids Res.">
        <title>Genomic blueprint of Hahella chejuensis, a marine microbe producing an algicidal agent.</title>
        <authorList>
            <person name="Jeong H."/>
            <person name="Yim J.H."/>
            <person name="Lee C."/>
            <person name="Choi S.-H."/>
            <person name="Park Y.K."/>
            <person name="Yoon S.H."/>
            <person name="Hur C.-G."/>
            <person name="Kang H.-Y."/>
            <person name="Kim D."/>
            <person name="Lee H.H."/>
            <person name="Park K.H."/>
            <person name="Park S.-H."/>
            <person name="Park H.-S."/>
            <person name="Lee H.K."/>
            <person name="Oh T.K."/>
            <person name="Kim J.F."/>
        </authorList>
    </citation>
    <scope>NUCLEOTIDE SEQUENCE [LARGE SCALE GENOMIC DNA]</scope>
    <source>
        <strain evidence="6 7">KCTC 2396</strain>
    </source>
</reference>
<dbReference type="Gene3D" id="1.20.120.1630">
    <property type="match status" value="1"/>
</dbReference>
<feature type="transmembrane region" description="Helical" evidence="5">
    <location>
        <begin position="70"/>
        <end position="85"/>
    </location>
</feature>
<evidence type="ECO:0000256" key="5">
    <source>
        <dbReference type="SAM" id="Phobius"/>
    </source>
</evidence>
<organism evidence="6 7">
    <name type="scientific">Hahella chejuensis (strain KCTC 2396)</name>
    <dbReference type="NCBI Taxonomy" id="349521"/>
    <lineage>
        <taxon>Bacteria</taxon>
        <taxon>Pseudomonadati</taxon>
        <taxon>Pseudomonadota</taxon>
        <taxon>Gammaproteobacteria</taxon>
        <taxon>Oceanospirillales</taxon>
        <taxon>Hahellaceae</taxon>
        <taxon>Hahella</taxon>
    </lineage>
</organism>
<evidence type="ECO:0000313" key="6">
    <source>
        <dbReference type="EMBL" id="ABC29897.1"/>
    </source>
</evidence>
<evidence type="ECO:0000256" key="1">
    <source>
        <dbReference type="ARBA" id="ARBA00004127"/>
    </source>
</evidence>